<evidence type="ECO:0000313" key="3">
    <source>
        <dbReference type="Proteomes" id="UP000799753"/>
    </source>
</evidence>
<evidence type="ECO:0000313" key="2">
    <source>
        <dbReference type="EMBL" id="KAF2643402.1"/>
    </source>
</evidence>
<protein>
    <recommendedName>
        <fullName evidence="4">Secreted protein</fullName>
    </recommendedName>
</protein>
<evidence type="ECO:0008006" key="4">
    <source>
        <dbReference type="Google" id="ProtNLM"/>
    </source>
</evidence>
<keyword evidence="3" id="KW-1185">Reference proteome</keyword>
<sequence>MAWSILLFFHLLSIVTLQLWAALQNMCDSLSLPIRSARHARSATNTCIWHPLARSYPNNVQSASGEFVFSGAALAWYVFDLTTCAASVQKLRAWGLRRPAHAVQLFQSQAAKRSF</sequence>
<evidence type="ECO:0000256" key="1">
    <source>
        <dbReference type="SAM" id="SignalP"/>
    </source>
</evidence>
<dbReference type="Proteomes" id="UP000799753">
    <property type="component" value="Unassembled WGS sequence"/>
</dbReference>
<dbReference type="EMBL" id="MU006780">
    <property type="protein sequence ID" value="KAF2643402.1"/>
    <property type="molecule type" value="Genomic_DNA"/>
</dbReference>
<dbReference type="OrthoDB" id="4764735at2759"/>
<organism evidence="2 3">
    <name type="scientific">Massarina eburnea CBS 473.64</name>
    <dbReference type="NCBI Taxonomy" id="1395130"/>
    <lineage>
        <taxon>Eukaryota</taxon>
        <taxon>Fungi</taxon>
        <taxon>Dikarya</taxon>
        <taxon>Ascomycota</taxon>
        <taxon>Pezizomycotina</taxon>
        <taxon>Dothideomycetes</taxon>
        <taxon>Pleosporomycetidae</taxon>
        <taxon>Pleosporales</taxon>
        <taxon>Massarineae</taxon>
        <taxon>Massarinaceae</taxon>
        <taxon>Massarina</taxon>
    </lineage>
</organism>
<proteinExistence type="predicted"/>
<feature type="signal peptide" evidence="1">
    <location>
        <begin position="1"/>
        <end position="21"/>
    </location>
</feature>
<keyword evidence="1" id="KW-0732">Signal</keyword>
<accession>A0A6A6S873</accession>
<reference evidence="2" key="1">
    <citation type="journal article" date="2020" name="Stud. Mycol.">
        <title>101 Dothideomycetes genomes: a test case for predicting lifestyles and emergence of pathogens.</title>
        <authorList>
            <person name="Haridas S."/>
            <person name="Albert R."/>
            <person name="Binder M."/>
            <person name="Bloem J."/>
            <person name="Labutti K."/>
            <person name="Salamov A."/>
            <person name="Andreopoulos B."/>
            <person name="Baker S."/>
            <person name="Barry K."/>
            <person name="Bills G."/>
            <person name="Bluhm B."/>
            <person name="Cannon C."/>
            <person name="Castanera R."/>
            <person name="Culley D."/>
            <person name="Daum C."/>
            <person name="Ezra D."/>
            <person name="Gonzalez J."/>
            <person name="Henrissat B."/>
            <person name="Kuo A."/>
            <person name="Liang C."/>
            <person name="Lipzen A."/>
            <person name="Lutzoni F."/>
            <person name="Magnuson J."/>
            <person name="Mondo S."/>
            <person name="Nolan M."/>
            <person name="Ohm R."/>
            <person name="Pangilinan J."/>
            <person name="Park H.-J."/>
            <person name="Ramirez L."/>
            <person name="Alfaro M."/>
            <person name="Sun H."/>
            <person name="Tritt A."/>
            <person name="Yoshinaga Y."/>
            <person name="Zwiers L.-H."/>
            <person name="Turgeon B."/>
            <person name="Goodwin S."/>
            <person name="Spatafora J."/>
            <person name="Crous P."/>
            <person name="Grigoriev I."/>
        </authorList>
    </citation>
    <scope>NUCLEOTIDE SEQUENCE</scope>
    <source>
        <strain evidence="2">CBS 473.64</strain>
    </source>
</reference>
<gene>
    <name evidence="2" type="ORF">P280DRAFT_467434</name>
</gene>
<feature type="chain" id="PRO_5025353117" description="Secreted protein" evidence="1">
    <location>
        <begin position="22"/>
        <end position="115"/>
    </location>
</feature>
<name>A0A6A6S873_9PLEO</name>
<dbReference type="AlphaFoldDB" id="A0A6A6S873"/>